<dbReference type="GO" id="GO:0043240">
    <property type="term" value="C:Fanconi anaemia nuclear complex"/>
    <property type="evidence" value="ECO:0007669"/>
    <property type="project" value="InterPro"/>
</dbReference>
<keyword evidence="2" id="KW-1185">Reference proteome</keyword>
<accession>A0AA35WNZ7</accession>
<protein>
    <submittedName>
        <fullName evidence="1">Uncharacterized protein</fullName>
    </submittedName>
</protein>
<dbReference type="PANTHER" id="PTHR28450">
    <property type="entry name" value="FANCONI ANEMIA GROUP B PROTEIN"/>
    <property type="match status" value="1"/>
</dbReference>
<dbReference type="InterPro" id="IPR033333">
    <property type="entry name" value="FANCB"/>
</dbReference>
<dbReference type="Proteomes" id="UP001174909">
    <property type="component" value="Unassembled WGS sequence"/>
</dbReference>
<dbReference type="GO" id="GO:0036297">
    <property type="term" value="P:interstrand cross-link repair"/>
    <property type="evidence" value="ECO:0007669"/>
    <property type="project" value="InterPro"/>
</dbReference>
<dbReference type="EMBL" id="CASHTH010002278">
    <property type="protein sequence ID" value="CAI8027444.1"/>
    <property type="molecule type" value="Genomic_DNA"/>
</dbReference>
<sequence>MSFLCCVETGGSLVSCSTTDGGWNLVLRHRLCEREGAWSFQTTTCPSAGRTVALHTTLDNSRGITVPFLVSRRASSDVLEVHSLCPSPSDTLVSHGTLNTDSGGLEKNLTVLDGPTLVWGQQEKVCVALPDVDTGVRGFTKRDIVLGGFIGRSGLTVERLWAFHCHHDLLLLLVRCSSSSDCEAEPVTQWCCLSVDVAGRGGKRGELDVRLVPSHRCVPADYGCVAVCVAVCQFWGVGGEGGMWSETRVLIGTSYRQLVVLRGGIPVHCVAMEATPMHLQVLLVSGDEVVVAVKSVDRRVKAYSVSSCGEREVREEGRWEGVSQTAVGDFASLNRQQLLLLLAPDEGEDLTRQFIVTDFRGFTATSCQGGVKGGVARDKVAQSLISAVEALQKRQQVGEAHLMEMERRLQEKTGLLREGLQLVASLPTINTSSPPPPRDPSLVCLLTGKMETRVDDKVGVASVDSAHCVPVVTECWQRLLDGFWVVGVVLKNNTNWEAGSSEHQTSSGRVGVKIEEDEHQTICEGERGGSSGPPASKRARRGVEIVEGVLREAGVEKVAGLLRQRSVPHGSCACLVSRVPLPSVPEWNQTPGCLTAGLVVK</sequence>
<reference evidence="1" key="1">
    <citation type="submission" date="2023-03" db="EMBL/GenBank/DDBJ databases">
        <authorList>
            <person name="Steffen K."/>
            <person name="Cardenas P."/>
        </authorList>
    </citation>
    <scope>NUCLEOTIDE SEQUENCE</scope>
</reference>
<name>A0AA35WNZ7_GEOBA</name>
<dbReference type="PANTHER" id="PTHR28450:SF1">
    <property type="entry name" value="FANCONI ANEMIA GROUP B PROTEIN"/>
    <property type="match status" value="1"/>
</dbReference>
<evidence type="ECO:0000313" key="2">
    <source>
        <dbReference type="Proteomes" id="UP001174909"/>
    </source>
</evidence>
<comment type="caution">
    <text evidence="1">The sequence shown here is derived from an EMBL/GenBank/DDBJ whole genome shotgun (WGS) entry which is preliminary data.</text>
</comment>
<gene>
    <name evidence="1" type="ORF">GBAR_LOCUS15702</name>
</gene>
<dbReference type="GO" id="GO:1990414">
    <property type="term" value="P:replication-born double-strand break repair via sister chromatid exchange"/>
    <property type="evidence" value="ECO:0007669"/>
    <property type="project" value="TreeGrafter"/>
</dbReference>
<dbReference type="AlphaFoldDB" id="A0AA35WNZ7"/>
<dbReference type="GO" id="GO:1905168">
    <property type="term" value="P:positive regulation of double-strand break repair via homologous recombination"/>
    <property type="evidence" value="ECO:0007669"/>
    <property type="project" value="TreeGrafter"/>
</dbReference>
<proteinExistence type="predicted"/>
<dbReference type="GO" id="GO:2000042">
    <property type="term" value="P:negative regulation of double-strand break repair via homologous recombination"/>
    <property type="evidence" value="ECO:0007669"/>
    <property type="project" value="TreeGrafter"/>
</dbReference>
<evidence type="ECO:0000313" key="1">
    <source>
        <dbReference type="EMBL" id="CAI8027444.1"/>
    </source>
</evidence>
<organism evidence="1 2">
    <name type="scientific">Geodia barretti</name>
    <name type="common">Barrett's horny sponge</name>
    <dbReference type="NCBI Taxonomy" id="519541"/>
    <lineage>
        <taxon>Eukaryota</taxon>
        <taxon>Metazoa</taxon>
        <taxon>Porifera</taxon>
        <taxon>Demospongiae</taxon>
        <taxon>Heteroscleromorpha</taxon>
        <taxon>Tetractinellida</taxon>
        <taxon>Astrophorina</taxon>
        <taxon>Geodiidae</taxon>
        <taxon>Geodia</taxon>
    </lineage>
</organism>